<evidence type="ECO:0000313" key="2">
    <source>
        <dbReference type="EMBL" id="MXO72890.1"/>
    </source>
</evidence>
<protein>
    <submittedName>
        <fullName evidence="2">Uncharacterized protein</fullName>
    </submittedName>
</protein>
<keyword evidence="3" id="KW-1185">Reference proteome</keyword>
<dbReference type="Pfam" id="PF04404">
    <property type="entry name" value="ERF"/>
    <property type="match status" value="1"/>
</dbReference>
<comment type="caution">
    <text evidence="2">The sequence shown here is derived from an EMBL/GenBank/DDBJ whole genome shotgun (WGS) entry which is preliminary data.</text>
</comment>
<evidence type="ECO:0000256" key="1">
    <source>
        <dbReference type="SAM" id="MobiDB-lite"/>
    </source>
</evidence>
<reference evidence="2 3" key="1">
    <citation type="submission" date="2019-12" db="EMBL/GenBank/DDBJ databases">
        <title>Genomic-based taxomic classification of the family Erythrobacteraceae.</title>
        <authorList>
            <person name="Xu L."/>
        </authorList>
    </citation>
    <scope>NUCLEOTIDE SEQUENCE [LARGE SCALE GENOMIC DNA]</scope>
    <source>
        <strain evidence="2 3">M0322</strain>
    </source>
</reference>
<accession>A0A844Z162</accession>
<dbReference type="Proteomes" id="UP000466966">
    <property type="component" value="Unassembled WGS sequence"/>
</dbReference>
<evidence type="ECO:0000313" key="3">
    <source>
        <dbReference type="Proteomes" id="UP000466966"/>
    </source>
</evidence>
<feature type="compositionally biased region" description="Low complexity" evidence="1">
    <location>
        <begin position="134"/>
        <end position="145"/>
    </location>
</feature>
<name>A0A844Z162_9SPHN</name>
<dbReference type="AlphaFoldDB" id="A0A844Z162"/>
<feature type="region of interest" description="Disordered" evidence="1">
    <location>
        <begin position="124"/>
        <end position="145"/>
    </location>
</feature>
<organism evidence="2 3">
    <name type="scientific">Alteraurantiacibacter buctensis</name>
    <dbReference type="NCBI Taxonomy" id="1503981"/>
    <lineage>
        <taxon>Bacteria</taxon>
        <taxon>Pseudomonadati</taxon>
        <taxon>Pseudomonadota</taxon>
        <taxon>Alphaproteobacteria</taxon>
        <taxon>Sphingomonadales</taxon>
        <taxon>Erythrobacteraceae</taxon>
        <taxon>Alteraurantiacibacter</taxon>
    </lineage>
</organism>
<dbReference type="EMBL" id="WTYV01000006">
    <property type="protein sequence ID" value="MXO72890.1"/>
    <property type="molecule type" value="Genomic_DNA"/>
</dbReference>
<gene>
    <name evidence="2" type="ORF">GRI99_14755</name>
</gene>
<dbReference type="RefSeq" id="WP_160772821.1">
    <property type="nucleotide sequence ID" value="NZ_WTYV01000006.1"/>
</dbReference>
<sequence>MNKITEVKADSLASAMARAFGEIEAATKDANNPHFRSKYADLTSVIAAVKPALVKNGLFFTQHPEPVQGGVQIETMLHHAGGEHLSLGSLFVPANKNDAQAFGSALTYARRYALVTAFGVPVEDDDGNAATKNPPAASEAAPAKQPAHSALKVAVRNLVHELEGCGDWDTYVAFRETDDFKKVVAAVQQKLPQWWDGGPDMPEEFVPLRRRIELTEANLAEGKAQLLNA</sequence>
<dbReference type="InterPro" id="IPR007499">
    <property type="entry name" value="ERF_bacteria_virus"/>
</dbReference>
<proteinExistence type="predicted"/>
<dbReference type="OrthoDB" id="149299at2"/>